<dbReference type="Gene3D" id="3.30.700.10">
    <property type="entry name" value="Glycoprotein, Type 4 Pilin"/>
    <property type="match status" value="1"/>
</dbReference>
<sequence length="362" mass="40900">MTQQRRAGLTWVELCVILGIISLTIALLLPAVQSAREQARKSSWKNNLKSIGLALHNYHDDHRCFPPGGIIREDDTAMHGWMMMIMPYLDANPLSVMIDYDQPWDHPVNVPVFKRSIHYYMMLDVDLGLTSEGHSLTQVLGNPNLMHRNSQVGLKELNGEAAHNWLAGEIAGNYQPWGYPFNWRPLGTKLCDGPESFGHPAWDGGHLLLVDGRVSFFSDDTSPEILRRLANAPPVASREETAVPDHIFQLGNFYWKRFDLQSDPHGKNKYLVQVLRNPAGTPLQINVYVTKRFTPEELTYYKTSIEVLHLLSQITPSTDVASTLKATTLAEATSPAQFETNVKMLQTIQRRLPKTNSHEVRP</sequence>
<protein>
    <recommendedName>
        <fullName evidence="1">DUF1559 domain-containing protein</fullName>
    </recommendedName>
</protein>
<dbReference type="RefSeq" id="WP_145211289.1">
    <property type="nucleotide sequence ID" value="NZ_CP036269.1"/>
</dbReference>
<dbReference type="InterPro" id="IPR045584">
    <property type="entry name" value="Pilin-like"/>
</dbReference>
<dbReference type="AlphaFoldDB" id="A0A517RA70"/>
<dbReference type="EMBL" id="CP036269">
    <property type="protein sequence ID" value="QDT40779.1"/>
    <property type="molecule type" value="Genomic_DNA"/>
</dbReference>
<dbReference type="PANTHER" id="PTHR30093:SF2">
    <property type="entry name" value="TYPE II SECRETION SYSTEM PROTEIN H"/>
    <property type="match status" value="1"/>
</dbReference>
<dbReference type="Pfam" id="PF07596">
    <property type="entry name" value="SBP_bac_10"/>
    <property type="match status" value="1"/>
</dbReference>
<accession>A0A517RA70</accession>
<dbReference type="KEGG" id="gaz:Pan241w_08380"/>
<feature type="domain" description="DUF1559" evidence="1">
    <location>
        <begin position="33"/>
        <end position="116"/>
    </location>
</feature>
<keyword evidence="3" id="KW-1185">Reference proteome</keyword>
<reference evidence="2 3" key="1">
    <citation type="submission" date="2019-02" db="EMBL/GenBank/DDBJ databases">
        <title>Deep-cultivation of Planctomycetes and their phenomic and genomic characterization uncovers novel biology.</title>
        <authorList>
            <person name="Wiegand S."/>
            <person name="Jogler M."/>
            <person name="Boedeker C."/>
            <person name="Pinto D."/>
            <person name="Vollmers J."/>
            <person name="Rivas-Marin E."/>
            <person name="Kohn T."/>
            <person name="Peeters S.H."/>
            <person name="Heuer A."/>
            <person name="Rast P."/>
            <person name="Oberbeckmann S."/>
            <person name="Bunk B."/>
            <person name="Jeske O."/>
            <person name="Meyerdierks A."/>
            <person name="Storesund J.E."/>
            <person name="Kallscheuer N."/>
            <person name="Luecker S."/>
            <person name="Lage O.M."/>
            <person name="Pohl T."/>
            <person name="Merkel B.J."/>
            <person name="Hornburger P."/>
            <person name="Mueller R.-W."/>
            <person name="Bruemmer F."/>
            <person name="Labrenz M."/>
            <person name="Spormann A.M."/>
            <person name="Op den Camp H."/>
            <person name="Overmann J."/>
            <person name="Amann R."/>
            <person name="Jetten M.S.M."/>
            <person name="Mascher T."/>
            <person name="Medema M.H."/>
            <person name="Devos D.P."/>
            <person name="Kaster A.-K."/>
            <person name="Ovreas L."/>
            <person name="Rohde M."/>
            <person name="Galperin M.Y."/>
            <person name="Jogler C."/>
        </authorList>
    </citation>
    <scope>NUCLEOTIDE SEQUENCE [LARGE SCALE GENOMIC DNA]</scope>
    <source>
        <strain evidence="2 3">Pan241w</strain>
    </source>
</reference>
<evidence type="ECO:0000259" key="1">
    <source>
        <dbReference type="Pfam" id="PF07596"/>
    </source>
</evidence>
<dbReference type="Proteomes" id="UP000317171">
    <property type="component" value="Chromosome"/>
</dbReference>
<name>A0A517RA70_9PLAN</name>
<proteinExistence type="predicted"/>
<organism evidence="2 3">
    <name type="scientific">Gimesia alba</name>
    <dbReference type="NCBI Taxonomy" id="2527973"/>
    <lineage>
        <taxon>Bacteria</taxon>
        <taxon>Pseudomonadati</taxon>
        <taxon>Planctomycetota</taxon>
        <taxon>Planctomycetia</taxon>
        <taxon>Planctomycetales</taxon>
        <taxon>Planctomycetaceae</taxon>
        <taxon>Gimesia</taxon>
    </lineage>
</organism>
<dbReference type="SUPFAM" id="SSF54523">
    <property type="entry name" value="Pili subunits"/>
    <property type="match status" value="1"/>
</dbReference>
<gene>
    <name evidence="2" type="ORF">Pan241w_08380</name>
</gene>
<evidence type="ECO:0000313" key="2">
    <source>
        <dbReference type="EMBL" id="QDT40779.1"/>
    </source>
</evidence>
<dbReference type="OrthoDB" id="258182at2"/>
<evidence type="ECO:0000313" key="3">
    <source>
        <dbReference type="Proteomes" id="UP000317171"/>
    </source>
</evidence>
<dbReference type="PANTHER" id="PTHR30093">
    <property type="entry name" value="GENERAL SECRETION PATHWAY PROTEIN G"/>
    <property type="match status" value="1"/>
</dbReference>
<dbReference type="InterPro" id="IPR011453">
    <property type="entry name" value="DUF1559"/>
</dbReference>